<evidence type="ECO:0000256" key="2">
    <source>
        <dbReference type="ARBA" id="ARBA00022676"/>
    </source>
</evidence>
<keyword evidence="4" id="KW-1133">Transmembrane helix</keyword>
<protein>
    <recommendedName>
        <fullName evidence="5">Glycosyltransferase 2-like domain-containing protein</fullName>
    </recommendedName>
</protein>
<evidence type="ECO:0000313" key="6">
    <source>
        <dbReference type="EMBL" id="OGY12998.1"/>
    </source>
</evidence>
<dbReference type="PANTHER" id="PTHR43179">
    <property type="entry name" value="RHAMNOSYLTRANSFERASE WBBL"/>
    <property type="match status" value="1"/>
</dbReference>
<evidence type="ECO:0000256" key="1">
    <source>
        <dbReference type="ARBA" id="ARBA00006739"/>
    </source>
</evidence>
<feature type="transmembrane region" description="Helical" evidence="4">
    <location>
        <begin position="254"/>
        <end position="271"/>
    </location>
</feature>
<gene>
    <name evidence="6" type="ORF">A3A77_01640</name>
</gene>
<accession>A0A1G1VC39</accession>
<dbReference type="EMBL" id="MHCC01000022">
    <property type="protein sequence ID" value="OGY12998.1"/>
    <property type="molecule type" value="Genomic_DNA"/>
</dbReference>
<feature type="domain" description="Glycosyltransferase 2-like" evidence="5">
    <location>
        <begin position="7"/>
        <end position="159"/>
    </location>
</feature>
<keyword evidence="4" id="KW-0472">Membrane</keyword>
<keyword evidence="2" id="KW-0328">Glycosyltransferase</keyword>
<sequence>MDTIKTSVVIPNWNGRQLLEKNLPSVVKCGFDEIIIVDDASPDNSNNFLAEKFPEVKIVKHSKNMGFVDSVNDGVTAASGDIVFLLNLDVYPTTNIIRPVLDNFKKDEKVFAVSLHEKGYGWAKPALVDGYVTHIPGIESKETHKSFWPSGGSSAFRKKLWDELGGFDENLTPFYWEDLEIGLRATKHGYKILWEPKATVVHEHEAIINPKYFNRRWLNWIKDRNQLLVIWKHFTLKELLVYHLPGLLKRLAKPGYWVVFLMALLRLPGVFRGRTNKKRKAIYSYEQIVESF</sequence>
<evidence type="ECO:0000259" key="5">
    <source>
        <dbReference type="Pfam" id="PF00535"/>
    </source>
</evidence>
<keyword evidence="3" id="KW-0808">Transferase</keyword>
<name>A0A1G1VC39_9BACT</name>
<keyword evidence="4" id="KW-0812">Transmembrane</keyword>
<dbReference type="PANTHER" id="PTHR43179:SF12">
    <property type="entry name" value="GALACTOFURANOSYLTRANSFERASE GLFT2"/>
    <property type="match status" value="1"/>
</dbReference>
<dbReference type="AlphaFoldDB" id="A0A1G1VC39"/>
<organism evidence="6 7">
    <name type="scientific">Candidatus Blackburnbacteria bacterium RIFCSPLOWO2_01_FULL_40_20</name>
    <dbReference type="NCBI Taxonomy" id="1797519"/>
    <lineage>
        <taxon>Bacteria</taxon>
        <taxon>Candidatus Blackburniibacteriota</taxon>
    </lineage>
</organism>
<evidence type="ECO:0000256" key="3">
    <source>
        <dbReference type="ARBA" id="ARBA00022679"/>
    </source>
</evidence>
<dbReference type="SUPFAM" id="SSF53448">
    <property type="entry name" value="Nucleotide-diphospho-sugar transferases"/>
    <property type="match status" value="1"/>
</dbReference>
<dbReference type="Pfam" id="PF00535">
    <property type="entry name" value="Glycos_transf_2"/>
    <property type="match status" value="1"/>
</dbReference>
<dbReference type="GO" id="GO:0016757">
    <property type="term" value="F:glycosyltransferase activity"/>
    <property type="evidence" value="ECO:0007669"/>
    <property type="project" value="UniProtKB-KW"/>
</dbReference>
<comment type="similarity">
    <text evidence="1">Belongs to the glycosyltransferase 2 family.</text>
</comment>
<evidence type="ECO:0000256" key="4">
    <source>
        <dbReference type="SAM" id="Phobius"/>
    </source>
</evidence>
<dbReference type="Gene3D" id="3.90.550.10">
    <property type="entry name" value="Spore Coat Polysaccharide Biosynthesis Protein SpsA, Chain A"/>
    <property type="match status" value="1"/>
</dbReference>
<dbReference type="Proteomes" id="UP000178659">
    <property type="component" value="Unassembled WGS sequence"/>
</dbReference>
<proteinExistence type="inferred from homology"/>
<evidence type="ECO:0000313" key="7">
    <source>
        <dbReference type="Proteomes" id="UP000178659"/>
    </source>
</evidence>
<dbReference type="InterPro" id="IPR029044">
    <property type="entry name" value="Nucleotide-diphossugar_trans"/>
</dbReference>
<dbReference type="InterPro" id="IPR001173">
    <property type="entry name" value="Glyco_trans_2-like"/>
</dbReference>
<reference evidence="6 7" key="1">
    <citation type="journal article" date="2016" name="Nat. Commun.">
        <title>Thousands of microbial genomes shed light on interconnected biogeochemical processes in an aquifer system.</title>
        <authorList>
            <person name="Anantharaman K."/>
            <person name="Brown C.T."/>
            <person name="Hug L.A."/>
            <person name="Sharon I."/>
            <person name="Castelle C.J."/>
            <person name="Probst A.J."/>
            <person name="Thomas B.C."/>
            <person name="Singh A."/>
            <person name="Wilkins M.J."/>
            <person name="Karaoz U."/>
            <person name="Brodie E.L."/>
            <person name="Williams K.H."/>
            <person name="Hubbard S.S."/>
            <person name="Banfield J.F."/>
        </authorList>
    </citation>
    <scope>NUCLEOTIDE SEQUENCE [LARGE SCALE GENOMIC DNA]</scope>
</reference>
<comment type="caution">
    <text evidence="6">The sequence shown here is derived from an EMBL/GenBank/DDBJ whole genome shotgun (WGS) entry which is preliminary data.</text>
</comment>